<keyword evidence="2" id="KW-1185">Reference proteome</keyword>
<dbReference type="EMBL" id="JAAAPO010000002">
    <property type="protein sequence ID" value="NBC36270.1"/>
    <property type="molecule type" value="Genomic_DNA"/>
</dbReference>
<accession>A0ABW9XCN8</accession>
<proteinExistence type="predicted"/>
<evidence type="ECO:0000313" key="2">
    <source>
        <dbReference type="Proteomes" id="UP000753724"/>
    </source>
</evidence>
<protein>
    <submittedName>
        <fullName evidence="1">Iron-sulfur cluster assembly scaffold protein</fullName>
    </submittedName>
</protein>
<dbReference type="SUPFAM" id="SSF82649">
    <property type="entry name" value="SufE/NifU"/>
    <property type="match status" value="1"/>
</dbReference>
<sequence length="144" mass="14375">MASVAALYTPEVLMLATGLTAWPLEDGLTIRGDARSASCGSTLGVGLALDADGRIARIGMAAQACAVGQAAAAIMAGAAVGRDANDFAAAERALVAWLADGGDMPDWPGLAAIAPARDFPGRHGAILLGWRAVIAALSSYAAGR</sequence>
<name>A0ABW9XCN8_9SPHN</name>
<organism evidence="1 2">
    <name type="scientific">Novosphingobium ovatum</name>
    <dbReference type="NCBI Taxonomy" id="1908523"/>
    <lineage>
        <taxon>Bacteria</taxon>
        <taxon>Pseudomonadati</taxon>
        <taxon>Pseudomonadota</taxon>
        <taxon>Alphaproteobacteria</taxon>
        <taxon>Sphingomonadales</taxon>
        <taxon>Sphingomonadaceae</taxon>
        <taxon>Novosphingobium</taxon>
    </lineage>
</organism>
<reference evidence="2" key="1">
    <citation type="submission" date="2020-01" db="EMBL/GenBank/DDBJ databases">
        <title>Sphingomonas sp. strain CSW-10.</title>
        <authorList>
            <person name="Chen W.-M."/>
        </authorList>
    </citation>
    <scope>NUCLEOTIDE SEQUENCE [LARGE SCALE GENOMIC DNA]</scope>
    <source>
        <strain evidence="2">FSY-8</strain>
    </source>
</reference>
<dbReference type="Gene3D" id="3.90.1010.10">
    <property type="match status" value="1"/>
</dbReference>
<gene>
    <name evidence="1" type="ORF">GTZ99_06825</name>
</gene>
<dbReference type="RefSeq" id="WP_161717497.1">
    <property type="nucleotide sequence ID" value="NZ_JAAAPO010000002.1"/>
</dbReference>
<dbReference type="Proteomes" id="UP000753724">
    <property type="component" value="Unassembled WGS sequence"/>
</dbReference>
<evidence type="ECO:0000313" key="1">
    <source>
        <dbReference type="EMBL" id="NBC36270.1"/>
    </source>
</evidence>
<comment type="caution">
    <text evidence="1">The sequence shown here is derived from an EMBL/GenBank/DDBJ whole genome shotgun (WGS) entry which is preliminary data.</text>
</comment>